<accession>A0ABP1CX51</accession>
<evidence type="ECO:0000313" key="17">
    <source>
        <dbReference type="EMBL" id="CAL1700251.1"/>
    </source>
</evidence>
<evidence type="ECO:0000256" key="4">
    <source>
        <dbReference type="ARBA" id="ARBA00022527"/>
    </source>
</evidence>
<dbReference type="InterPro" id="IPR057564">
    <property type="entry name" value="HEAT_ATR"/>
</dbReference>
<dbReference type="SMART" id="SM01343">
    <property type="entry name" value="FATC"/>
    <property type="match status" value="1"/>
</dbReference>
<comment type="similarity">
    <text evidence="2">Belongs to the PI3/PI4-kinase family. ATM subfamily.</text>
</comment>
<sequence length="2411" mass="271511">MIPSSSPGPFATFQTDVFTSQSPADLLVFLKDVLKNIDQDRRTLPEFSRRTRWKQLLQGLSQISLRHFPSPNELPWETLHERVALTEKAFDIIDKLSDIPDDFIVLSGQDVGRDVFISLLSTTVALESRLDIAVPFDPEYPNPEVLHARARKACAQVLRCMGGACKVADTSIPLSSWLCLRDILVECLTVCDDLLNSLPTATYPLYLTFFDPPRVCEIQPHDSKERSIVIESLAAIPGLLATILEFIVKALAPPAVSQWYMINVVRQAIPTCRRVFEFLLYAPSSVADVQRIRALTRIATSITEIAQEASYFRELANYLRHELLLRRVQFGPNTVWDVADAKLCDVYQSSLDISSTLADVRAIITALEMQAWKETDIGIPRPATLYLKRCIPHLDEETVRNLKAAMSTHVVRGEYAEVFEAIENKLGASALMSIEPIALIPDWRQLMRIHVQLMVEPAELNWMDDGDTLSEFQYISRALQQIETRFEDPLYNPSSAARISLAQQLGQLACLITHDANTPCASAIRKVGISTMSVCLRIATIVLDGSSQEVTPLVRKAVFSALARNVIHHTETVAGRSLEHAAELVMRSLKDPERSVRLSAGRCFAELVRLFQDSVEEANHVEALLSALMRICRLPDTRLRETALITVSYVGKLANPELLGQLLLFLVTYLGDPNPIIRGVAWTQMNALSDHHKTLPYQFLQPYMPQIAPHIVARFCTEPLALSEIARFLSLASPTDFLRVTLEHSLPSLYATLNAKAIEAVGKELGETPALTLHNYGPHILAHACLLPGGNSSKAISFIQATLKECNSEATIRSLASGYKTRTLVKFVIAMGEKDDQAADRATQAIWRYSRILDPTASNDIQHEASTLLGENLLGILTDLTNLLQGKQIPTFRLQLVRCWGPFIRCLGPPIANVGPQITATLQTLLGVSEYAEITMSTWYTFLTTLNPGDVGAFVGTTTSTFVTSWTSLSPLARERAKQCVDYVLFDIGDHLEQYLSDVADLEEIPDLAIAQRRLMDLRSNWTPARKMDLMLERVASNNVTVATRAVDELKMFIVAEDDFIRNLLTGDLFDPQMGRVLTCLVTAASRDEDEAATLRSHALECIGLLGAVDPDRLEPETNDSRLLVMHNFMDEEETVTFSLHLIQDVLVGAYRAASDAKYQGTLAYAIQELLKQCKFSPTLIEGGPRGSAPMKVRNRWRALPKIVMEALIPLLHSRYSVNPKEEPCTTHPFYPGKSTYREWIQSWATCLISKVSGERARSIFTLFSTIVRNKDVGVAYHLLPHLVLSVLQSSPGDAPQYIRDELIAVLEDQINPQSTSSVDKQALSAQTVFMVLDHLNRWVRLKRQQINSQRSERKRTRLSHDINQDEQELLRVDSILTSIDQSLMAKAALRCKAYARALMSFEQQIVVQLGHYHTASTAMQTQYEQLHEIYAHLDEPDGMEGISTLILSPSIEHQIRQHESTGNWTSAQSCWEVRLQQSPDDLASHLGLLRCLKNLGHYDTMRTHVKGILTRYPAWQPDLLGFQIESEWVVDDWDEVEGLIAKSETPTVPVAFAQILLAMRSGDTRSISDVLSNARKVAGAPLTSAGTKGYKRVYDAILDLHLMHELDMIHQAINGEPQDENFDGRLQTLHRRLLSRMESTLPAFRVREAVLGLHRTAFSFAPNVPSLRDTVNQSWLLSAKLARKSGYWQTAYSATLQAQQNEVPFSFIESAKLTKSNGEPVRALQELEASIQLSDQFKTQSDSIIDLTKESTVDDPSSDPDFKLRAKAYALRARWMHESDRFESSRVLKAFQLTTEQWKDWESGWFHLGQFQDDCFRALSPEEQPVRGTRMNLQTVKCYSKAMKFGSKYIYQTVPRLLTLWLDMAVEVKPADIDIFKKTNNEVAKTVKSVPVWKWYTAFPQIVSRVEHPNSDAYAVLSKLIHLVIQEYPKQALWLFASVLQSKRAVRKSRGQVVMDKLRASERPGVSNLIEAITTMTEQLLALCSYGVQAETRSLSLKKHLPTFHSMAPSSLLVPLQESLIATVPPASSSDAQHQPFPNNYPTITSFHDEVDVMSSLAKPRKITLVGSDGKTYPFLGKPQDDLRKDARLMDFYAIINKLLKSNSESRRRRLRIRTYGVVTLNERCGFIQWVPNTIPIRPILLKLYDNHKIPHWSGEMAAVAEKIKVSNEKDAARLFTEKFLAVFPPVFHEWFIETFSEPAVWLASRLAYGRTAAVMSMVGFIIGLGDRHCENILMDLHNGDVIHVDFNCLFEKGKQLEIPERIPFRLTQNLVDGLGVTGVEGVFRKACEVTMQILRDNKDSLITVLDAFIHDPLVEWEEEKKRIENALRRKWRIEHSKDPNTPEPKPVEMKTIGKRLLAPIDKKFKGIYSTGKDRAERELSTTGLVQILIQEATDVHNLGRMYSGWTPWH</sequence>
<keyword evidence="4" id="KW-0723">Serine/threonine-protein kinase</keyword>
<dbReference type="InterPro" id="IPR012993">
    <property type="entry name" value="UME"/>
</dbReference>
<evidence type="ECO:0000256" key="12">
    <source>
        <dbReference type="ARBA" id="ARBA00047899"/>
    </source>
</evidence>
<dbReference type="PROSITE" id="PS51190">
    <property type="entry name" value="FATC"/>
    <property type="match status" value="1"/>
</dbReference>
<evidence type="ECO:0000256" key="5">
    <source>
        <dbReference type="ARBA" id="ARBA00022679"/>
    </source>
</evidence>
<evidence type="ECO:0000256" key="10">
    <source>
        <dbReference type="ARBA" id="ARBA00023204"/>
    </source>
</evidence>
<keyword evidence="6" id="KW-0547">Nucleotide-binding</keyword>
<protein>
    <recommendedName>
        <fullName evidence="3">non-specific serine/threonine protein kinase</fullName>
        <ecNumber evidence="3">2.7.11.1</ecNumber>
    </recommendedName>
</protein>
<dbReference type="PROSITE" id="PS00916">
    <property type="entry name" value="PI3_4_KINASE_2"/>
    <property type="match status" value="1"/>
</dbReference>
<evidence type="ECO:0000256" key="7">
    <source>
        <dbReference type="ARBA" id="ARBA00022763"/>
    </source>
</evidence>
<dbReference type="Pfam" id="PF25030">
    <property type="entry name" value="M-HEAT_ATR"/>
    <property type="match status" value="1"/>
</dbReference>
<dbReference type="SUPFAM" id="SSF56112">
    <property type="entry name" value="Protein kinase-like (PK-like)"/>
    <property type="match status" value="1"/>
</dbReference>
<evidence type="ECO:0000256" key="9">
    <source>
        <dbReference type="ARBA" id="ARBA00022840"/>
    </source>
</evidence>
<dbReference type="CDD" id="cd00892">
    <property type="entry name" value="PIKKc_ATR"/>
    <property type="match status" value="1"/>
</dbReference>
<dbReference type="EC" id="2.7.11.1" evidence="3"/>
<name>A0ABP1CX51_9APHY</name>
<dbReference type="InterPro" id="IPR050517">
    <property type="entry name" value="DDR_Repair_Kinase"/>
</dbReference>
<dbReference type="InterPro" id="IPR036940">
    <property type="entry name" value="PI3/4_kinase_cat_sf"/>
</dbReference>
<dbReference type="SMART" id="SM00802">
    <property type="entry name" value="UME"/>
    <property type="match status" value="1"/>
</dbReference>
<feature type="domain" description="FATC" evidence="16">
    <location>
        <begin position="2379"/>
        <end position="2411"/>
    </location>
</feature>
<dbReference type="InterPro" id="IPR003151">
    <property type="entry name" value="PIK-rel_kinase_FAT"/>
</dbReference>
<keyword evidence="11" id="KW-0539">Nucleus</keyword>
<feature type="domain" description="FAT" evidence="15">
    <location>
        <begin position="1384"/>
        <end position="1943"/>
    </location>
</feature>
<dbReference type="InterPro" id="IPR011009">
    <property type="entry name" value="Kinase-like_dom_sf"/>
</dbReference>
<keyword evidence="9" id="KW-0067">ATP-binding</keyword>
<proteinExistence type="inferred from homology"/>
<evidence type="ECO:0000259" key="14">
    <source>
        <dbReference type="PROSITE" id="PS50290"/>
    </source>
</evidence>
<evidence type="ECO:0000313" key="18">
    <source>
        <dbReference type="Proteomes" id="UP001497453"/>
    </source>
</evidence>
<gene>
    <name evidence="17" type="ORF">GFSPODELE1_LOCUS3066</name>
</gene>
<dbReference type="PROSITE" id="PS51189">
    <property type="entry name" value="FAT"/>
    <property type="match status" value="1"/>
</dbReference>
<organism evidence="17 18">
    <name type="scientific">Somion occarium</name>
    <dbReference type="NCBI Taxonomy" id="3059160"/>
    <lineage>
        <taxon>Eukaryota</taxon>
        <taxon>Fungi</taxon>
        <taxon>Dikarya</taxon>
        <taxon>Basidiomycota</taxon>
        <taxon>Agaricomycotina</taxon>
        <taxon>Agaricomycetes</taxon>
        <taxon>Polyporales</taxon>
        <taxon>Cerrenaceae</taxon>
        <taxon>Somion</taxon>
    </lineage>
</organism>
<evidence type="ECO:0000256" key="11">
    <source>
        <dbReference type="ARBA" id="ARBA00023242"/>
    </source>
</evidence>
<dbReference type="PANTHER" id="PTHR11139">
    <property type="entry name" value="ATAXIA TELANGIECTASIA MUTATED ATM -RELATED"/>
    <property type="match status" value="1"/>
</dbReference>
<dbReference type="Gene3D" id="3.30.1010.10">
    <property type="entry name" value="Phosphatidylinositol 3-kinase Catalytic Subunit, Chain A, domain 4"/>
    <property type="match status" value="1"/>
</dbReference>
<keyword evidence="7" id="KW-0227">DNA damage</keyword>
<dbReference type="SUPFAM" id="SSF48371">
    <property type="entry name" value="ARM repeat"/>
    <property type="match status" value="1"/>
</dbReference>
<dbReference type="InterPro" id="IPR016024">
    <property type="entry name" value="ARM-type_fold"/>
</dbReference>
<evidence type="ECO:0000259" key="16">
    <source>
        <dbReference type="PROSITE" id="PS51190"/>
    </source>
</evidence>
<comment type="catalytic activity">
    <reaction evidence="12">
        <text>L-threonyl-[protein] + ATP = O-phospho-L-threonyl-[protein] + ADP + H(+)</text>
        <dbReference type="Rhea" id="RHEA:46608"/>
        <dbReference type="Rhea" id="RHEA-COMP:11060"/>
        <dbReference type="Rhea" id="RHEA-COMP:11605"/>
        <dbReference type="ChEBI" id="CHEBI:15378"/>
        <dbReference type="ChEBI" id="CHEBI:30013"/>
        <dbReference type="ChEBI" id="CHEBI:30616"/>
        <dbReference type="ChEBI" id="CHEBI:61977"/>
        <dbReference type="ChEBI" id="CHEBI:456216"/>
        <dbReference type="EC" id="2.7.11.1"/>
    </reaction>
</comment>
<dbReference type="InterPro" id="IPR056802">
    <property type="entry name" value="ATR-like_M-HEAT"/>
</dbReference>
<comment type="subcellular location">
    <subcellularLocation>
        <location evidence="1">Nucleus</location>
    </subcellularLocation>
</comment>
<keyword evidence="18" id="KW-1185">Reference proteome</keyword>
<dbReference type="Pfam" id="PF23593">
    <property type="entry name" value="HEAT_ATR"/>
    <property type="match status" value="1"/>
</dbReference>
<dbReference type="Pfam" id="PF08064">
    <property type="entry name" value="UME"/>
    <property type="match status" value="1"/>
</dbReference>
<comment type="catalytic activity">
    <reaction evidence="13">
        <text>L-seryl-[protein] + ATP = O-phospho-L-seryl-[protein] + ADP + H(+)</text>
        <dbReference type="Rhea" id="RHEA:17989"/>
        <dbReference type="Rhea" id="RHEA-COMP:9863"/>
        <dbReference type="Rhea" id="RHEA-COMP:11604"/>
        <dbReference type="ChEBI" id="CHEBI:15378"/>
        <dbReference type="ChEBI" id="CHEBI:29999"/>
        <dbReference type="ChEBI" id="CHEBI:30616"/>
        <dbReference type="ChEBI" id="CHEBI:83421"/>
        <dbReference type="ChEBI" id="CHEBI:456216"/>
        <dbReference type="EC" id="2.7.11.1"/>
    </reaction>
</comment>
<dbReference type="PANTHER" id="PTHR11139:SF125">
    <property type="entry name" value="SERINE_THREONINE-PROTEIN KINASE MEC1"/>
    <property type="match status" value="1"/>
</dbReference>
<keyword evidence="5" id="KW-0808">Transferase</keyword>
<feature type="domain" description="PI3K/PI4K catalytic" evidence="14">
    <location>
        <begin position="2048"/>
        <end position="2357"/>
    </location>
</feature>
<evidence type="ECO:0000256" key="3">
    <source>
        <dbReference type="ARBA" id="ARBA00012513"/>
    </source>
</evidence>
<dbReference type="Gene3D" id="1.10.1070.11">
    <property type="entry name" value="Phosphatidylinositol 3-/4-kinase, catalytic domain"/>
    <property type="match status" value="1"/>
</dbReference>
<evidence type="ECO:0000256" key="8">
    <source>
        <dbReference type="ARBA" id="ARBA00022777"/>
    </source>
</evidence>
<evidence type="ECO:0000256" key="6">
    <source>
        <dbReference type="ARBA" id="ARBA00022741"/>
    </source>
</evidence>
<dbReference type="InterPro" id="IPR003152">
    <property type="entry name" value="FATC_dom"/>
</dbReference>
<dbReference type="InterPro" id="IPR014009">
    <property type="entry name" value="PIK_FAT"/>
</dbReference>
<dbReference type="PROSITE" id="PS50290">
    <property type="entry name" value="PI3_4_KINASE_3"/>
    <property type="match status" value="1"/>
</dbReference>
<evidence type="ECO:0000256" key="13">
    <source>
        <dbReference type="ARBA" id="ARBA00048679"/>
    </source>
</evidence>
<dbReference type="InterPro" id="IPR018936">
    <property type="entry name" value="PI3/4_kinase_CS"/>
</dbReference>
<dbReference type="Pfam" id="PF00454">
    <property type="entry name" value="PI3_PI4_kinase"/>
    <property type="match status" value="1"/>
</dbReference>
<keyword evidence="10" id="KW-0234">DNA repair</keyword>
<reference evidence="18" key="1">
    <citation type="submission" date="2024-04" db="EMBL/GenBank/DDBJ databases">
        <authorList>
            <person name="Shaw F."/>
            <person name="Minotto A."/>
        </authorList>
    </citation>
    <scope>NUCLEOTIDE SEQUENCE [LARGE SCALE GENOMIC DNA]</scope>
</reference>
<dbReference type="SMART" id="SM00146">
    <property type="entry name" value="PI3Kc"/>
    <property type="match status" value="1"/>
</dbReference>
<evidence type="ECO:0000259" key="15">
    <source>
        <dbReference type="PROSITE" id="PS51189"/>
    </source>
</evidence>
<dbReference type="InterPro" id="IPR011989">
    <property type="entry name" value="ARM-like"/>
</dbReference>
<dbReference type="Pfam" id="PF02259">
    <property type="entry name" value="FAT"/>
    <property type="match status" value="1"/>
</dbReference>
<dbReference type="EMBL" id="OZ037945">
    <property type="protein sequence ID" value="CAL1700251.1"/>
    <property type="molecule type" value="Genomic_DNA"/>
</dbReference>
<dbReference type="Gene3D" id="1.25.10.10">
    <property type="entry name" value="Leucine-rich Repeat Variant"/>
    <property type="match status" value="1"/>
</dbReference>
<keyword evidence="8" id="KW-0418">Kinase</keyword>
<evidence type="ECO:0000256" key="2">
    <source>
        <dbReference type="ARBA" id="ARBA00010769"/>
    </source>
</evidence>
<dbReference type="Proteomes" id="UP001497453">
    <property type="component" value="Chromosome 2"/>
</dbReference>
<evidence type="ECO:0000256" key="1">
    <source>
        <dbReference type="ARBA" id="ARBA00004123"/>
    </source>
</evidence>
<dbReference type="Pfam" id="PF02260">
    <property type="entry name" value="FATC"/>
    <property type="match status" value="1"/>
</dbReference>
<dbReference type="InterPro" id="IPR000403">
    <property type="entry name" value="PI3/4_kinase_cat_dom"/>
</dbReference>